<comment type="caution">
    <text evidence="2">The sequence shown here is derived from an EMBL/GenBank/DDBJ whole genome shotgun (WGS) entry which is preliminary data.</text>
</comment>
<keyword evidence="1" id="KW-0472">Membrane</keyword>
<dbReference type="OrthoDB" id="104725at2759"/>
<keyword evidence="1" id="KW-0812">Transmembrane</keyword>
<feature type="transmembrane region" description="Helical" evidence="1">
    <location>
        <begin position="187"/>
        <end position="205"/>
    </location>
</feature>
<dbReference type="Proteomes" id="UP001165083">
    <property type="component" value="Unassembled WGS sequence"/>
</dbReference>
<sequence length="208" mass="22951">MFVTRGLELCMVCTALCHNDFLLNAVLYSGEALYTSHDEQRASAIRRCNNARFSIKGGTDSNPAEGDERANLQGFAEKVESAGALGGLKKKKKFQGIIEKLKAGQLKTKVASSTKFDFAIKKLQAGKKLTPLDTTRERWQNLFKKFKASGKLKGTTEEQVAKFTKEVAEEVVKKPSKWRYLKTAMKFAFGFALTALIVLGIKGMIGST</sequence>
<evidence type="ECO:0000313" key="3">
    <source>
        <dbReference type="Proteomes" id="UP001165083"/>
    </source>
</evidence>
<evidence type="ECO:0000256" key="1">
    <source>
        <dbReference type="SAM" id="Phobius"/>
    </source>
</evidence>
<organism evidence="2 3">
    <name type="scientific">Phytophthora lilii</name>
    <dbReference type="NCBI Taxonomy" id="2077276"/>
    <lineage>
        <taxon>Eukaryota</taxon>
        <taxon>Sar</taxon>
        <taxon>Stramenopiles</taxon>
        <taxon>Oomycota</taxon>
        <taxon>Peronosporomycetes</taxon>
        <taxon>Peronosporales</taxon>
        <taxon>Peronosporaceae</taxon>
        <taxon>Phytophthora</taxon>
    </lineage>
</organism>
<keyword evidence="3" id="KW-1185">Reference proteome</keyword>
<proteinExistence type="predicted"/>
<gene>
    <name evidence="2" type="ORF">Plil01_001190500</name>
</gene>
<dbReference type="AlphaFoldDB" id="A0A9W6U3T4"/>
<protein>
    <submittedName>
        <fullName evidence="2">Unnamed protein product</fullName>
    </submittedName>
</protein>
<accession>A0A9W6U3T4</accession>
<reference evidence="2" key="1">
    <citation type="submission" date="2023-04" db="EMBL/GenBank/DDBJ databases">
        <title>Phytophthora lilii NBRC 32176.</title>
        <authorList>
            <person name="Ichikawa N."/>
            <person name="Sato H."/>
            <person name="Tonouchi N."/>
        </authorList>
    </citation>
    <scope>NUCLEOTIDE SEQUENCE</scope>
    <source>
        <strain evidence="2">NBRC 32176</strain>
    </source>
</reference>
<keyword evidence="1" id="KW-1133">Transmembrane helix</keyword>
<evidence type="ECO:0000313" key="2">
    <source>
        <dbReference type="EMBL" id="GMF28295.1"/>
    </source>
</evidence>
<dbReference type="EMBL" id="BSXW01000707">
    <property type="protein sequence ID" value="GMF28295.1"/>
    <property type="molecule type" value="Genomic_DNA"/>
</dbReference>
<name>A0A9W6U3T4_9STRA</name>